<evidence type="ECO:0008006" key="3">
    <source>
        <dbReference type="Google" id="ProtNLM"/>
    </source>
</evidence>
<comment type="caution">
    <text evidence="1">The sequence shown here is derived from an EMBL/GenBank/DDBJ whole genome shotgun (WGS) entry which is preliminary data.</text>
</comment>
<gene>
    <name evidence="1" type="ORF">ACFQDH_16560</name>
</gene>
<dbReference type="EMBL" id="JBHSWH010000001">
    <property type="protein sequence ID" value="MFC6706823.1"/>
    <property type="molecule type" value="Genomic_DNA"/>
</dbReference>
<dbReference type="Proteomes" id="UP001596298">
    <property type="component" value="Unassembled WGS sequence"/>
</dbReference>
<evidence type="ECO:0000313" key="1">
    <source>
        <dbReference type="EMBL" id="MFC6706823.1"/>
    </source>
</evidence>
<accession>A0ABW2AJ88</accession>
<organism evidence="1 2">
    <name type="scientific">Flexivirga alba</name>
    <dbReference type="NCBI Taxonomy" id="702742"/>
    <lineage>
        <taxon>Bacteria</taxon>
        <taxon>Bacillati</taxon>
        <taxon>Actinomycetota</taxon>
        <taxon>Actinomycetes</taxon>
        <taxon>Micrococcales</taxon>
        <taxon>Dermacoccaceae</taxon>
        <taxon>Flexivirga</taxon>
    </lineage>
</organism>
<keyword evidence="2" id="KW-1185">Reference proteome</keyword>
<protein>
    <recommendedName>
        <fullName evidence="3">DUF4209 domain-containing protein</fullName>
    </recommendedName>
</protein>
<reference evidence="2" key="1">
    <citation type="journal article" date="2019" name="Int. J. Syst. Evol. Microbiol.">
        <title>The Global Catalogue of Microorganisms (GCM) 10K type strain sequencing project: providing services to taxonomists for standard genome sequencing and annotation.</title>
        <authorList>
            <consortium name="The Broad Institute Genomics Platform"/>
            <consortium name="The Broad Institute Genome Sequencing Center for Infectious Disease"/>
            <person name="Wu L."/>
            <person name="Ma J."/>
        </authorList>
    </citation>
    <scope>NUCLEOTIDE SEQUENCE [LARGE SCALE GENOMIC DNA]</scope>
    <source>
        <strain evidence="2">CCUG 58127</strain>
    </source>
</reference>
<proteinExistence type="predicted"/>
<sequence>MIDPTDPPSGYALMWPHQLVRDELTMILQRPDNIRKQLELLVDEAFRGPHPRADLLALADPSWDTNVWRSALEPLDPSRRWGQQLLEIVDQLPPYRRKQYYAERMGLVGSIEDAPPFIDEPWASAQAEWANAVNGLDRNGYFELSAGSQCPDSDTESDHHATLRRLIWPHLLEDIRVPFMLVTPAQPDGLPQEQFLTLVEVVHDLVARPRVRYEHSFYADHYDYGDCDERSGQAVYRWQTNTILKKYQLGYRLADTGSDRGLVVTVTQDPRDELIEAVRVDIPDGSSNQDRIDHAIRLFRSRSAATADKRSACKDLADVLENRRPLLKVHLRSKDEGALFQIANEFWIRHHDAKQHTDYDQDVFLDWVFWNYLAAVELTNRLIARGQSEATDE</sequence>
<dbReference type="RefSeq" id="WP_382403506.1">
    <property type="nucleotide sequence ID" value="NZ_JBHSWH010000001.1"/>
</dbReference>
<name>A0ABW2AJ88_9MICO</name>
<evidence type="ECO:0000313" key="2">
    <source>
        <dbReference type="Proteomes" id="UP001596298"/>
    </source>
</evidence>